<keyword evidence="8" id="KW-1185">Reference proteome</keyword>
<dbReference type="SUPFAM" id="SSF103473">
    <property type="entry name" value="MFS general substrate transporter"/>
    <property type="match status" value="1"/>
</dbReference>
<feature type="transmembrane region" description="Helical" evidence="5">
    <location>
        <begin position="76"/>
        <end position="106"/>
    </location>
</feature>
<feature type="transmembrane region" description="Helical" evidence="5">
    <location>
        <begin position="147"/>
        <end position="170"/>
    </location>
</feature>
<keyword evidence="3 5" id="KW-1133">Transmembrane helix</keyword>
<protein>
    <submittedName>
        <fullName evidence="7">Major facilitator superfamily transporter</fullName>
    </submittedName>
</protein>
<dbReference type="KEGG" id="ztr:MYCGRDRAFT_93504"/>
<feature type="transmembrane region" description="Helical" evidence="5">
    <location>
        <begin position="272"/>
        <end position="289"/>
    </location>
</feature>
<dbReference type="RefSeq" id="XP_003852461.1">
    <property type="nucleotide sequence ID" value="XM_003852413.1"/>
</dbReference>
<evidence type="ECO:0000256" key="3">
    <source>
        <dbReference type="ARBA" id="ARBA00022989"/>
    </source>
</evidence>
<dbReference type="Proteomes" id="UP000008062">
    <property type="component" value="Chromosome 5"/>
</dbReference>
<evidence type="ECO:0000256" key="4">
    <source>
        <dbReference type="ARBA" id="ARBA00023136"/>
    </source>
</evidence>
<dbReference type="Gene3D" id="1.20.1250.20">
    <property type="entry name" value="MFS general substrate transporter like domains"/>
    <property type="match status" value="1"/>
</dbReference>
<dbReference type="InterPro" id="IPR011701">
    <property type="entry name" value="MFS"/>
</dbReference>
<feature type="transmembrane region" description="Helical" evidence="5">
    <location>
        <begin position="231"/>
        <end position="251"/>
    </location>
</feature>
<feature type="transmembrane region" description="Helical" evidence="5">
    <location>
        <begin position="338"/>
        <end position="363"/>
    </location>
</feature>
<sequence>MQAKSDRALETVDVKYHEKHESVQSTITMLHSSDSTKKHSSYISTVSMDGASVERTGEHILEYSDADWKPSKQIKLILVGQICVVFAISLDMTILTTTLPAVAVALNTNATGAFWIASSYLLANAVVQPIMAGLADIFGRRSITFSALCIFTLGSIICCVANDLVTMLVGRTIQRIGGGGVLSVNLIILSDLIPLRVRPKYLSIMQLTVSIGFNIAPIIGGAFVKVTTWRWLFYINLPFCAVGPAIIPFVLRYKRPESTFEEKLSKIDWIGSFAFIFGMTTFLVGLSWGGSQYPWSSAATLVPLILGLATVFCTGLYERFLAKQTFLRLALFNTWSAISIYFLTILQALVLFTEVYFLCLYLMGVKGFSPFRTGVSFLAFAFIMIPTNGIVGAVIARVGSYRWAIWSGWAISTMSLGSFTLLDVNTPVHAWVPLFLTAGLGQGILFLAHSIASQAACEQKDAAHANCMYSFMRSLGLCFGVSLGGAIFQNLLRMRLMEKRLPTEIAKNAEAFAHLLSNMKPSAEKTEIVAAYAWTFRMLFAVMCGISALGLVISVLLITAKSLDQEIDSEHRLRRRSTIEQAADVVRAMSMAREKETARREKEMAKKEKDKWHLANMYGGMCGGMCGGLHRGMHGDLHCGVHG</sequence>
<organism evidence="7 8">
    <name type="scientific">Zymoseptoria tritici (strain CBS 115943 / IPO323)</name>
    <name type="common">Speckled leaf blotch fungus</name>
    <name type="synonym">Septoria tritici</name>
    <dbReference type="NCBI Taxonomy" id="336722"/>
    <lineage>
        <taxon>Eukaryota</taxon>
        <taxon>Fungi</taxon>
        <taxon>Dikarya</taxon>
        <taxon>Ascomycota</taxon>
        <taxon>Pezizomycotina</taxon>
        <taxon>Dothideomycetes</taxon>
        <taxon>Dothideomycetidae</taxon>
        <taxon>Mycosphaerellales</taxon>
        <taxon>Mycosphaerellaceae</taxon>
        <taxon>Zymoseptoria</taxon>
    </lineage>
</organism>
<dbReference type="HOGENOM" id="CLU_000960_22_0_1"/>
<evidence type="ECO:0000256" key="2">
    <source>
        <dbReference type="ARBA" id="ARBA00022692"/>
    </source>
</evidence>
<dbReference type="InterPro" id="IPR005829">
    <property type="entry name" value="Sugar_transporter_CS"/>
</dbReference>
<dbReference type="OrthoDB" id="2351791at2759"/>
<feature type="transmembrane region" description="Helical" evidence="5">
    <location>
        <begin position="176"/>
        <end position="195"/>
    </location>
</feature>
<name>F9XCE4_ZYMTI</name>
<feature type="transmembrane region" description="Helical" evidence="5">
    <location>
        <begin position="375"/>
        <end position="396"/>
    </location>
</feature>
<comment type="subcellular location">
    <subcellularLocation>
        <location evidence="1">Membrane</location>
        <topology evidence="1">Multi-pass membrane protein</topology>
    </subcellularLocation>
</comment>
<dbReference type="PANTHER" id="PTHR23501">
    <property type="entry name" value="MAJOR FACILITATOR SUPERFAMILY"/>
    <property type="match status" value="1"/>
</dbReference>
<dbReference type="InterPro" id="IPR020846">
    <property type="entry name" value="MFS_dom"/>
</dbReference>
<gene>
    <name evidence="7" type="ORF">MYCGRDRAFT_93504</name>
</gene>
<dbReference type="PANTHER" id="PTHR23501:SF94">
    <property type="entry name" value="MAJOR FACILITATOR SUPERFAMILY (MFS) PROFILE DOMAIN-CONTAINING PROTEIN"/>
    <property type="match status" value="1"/>
</dbReference>
<evidence type="ECO:0000313" key="7">
    <source>
        <dbReference type="EMBL" id="EGP87437.1"/>
    </source>
</evidence>
<feature type="transmembrane region" description="Helical" evidence="5">
    <location>
        <begin position="112"/>
        <end position="135"/>
    </location>
</feature>
<feature type="transmembrane region" description="Helical" evidence="5">
    <location>
        <begin position="207"/>
        <end position="225"/>
    </location>
</feature>
<accession>F9XCE4</accession>
<dbReference type="InParanoid" id="F9XCE4"/>
<feature type="transmembrane region" description="Helical" evidence="5">
    <location>
        <begin position="403"/>
        <end position="422"/>
    </location>
</feature>
<dbReference type="InterPro" id="IPR036259">
    <property type="entry name" value="MFS_trans_sf"/>
</dbReference>
<feature type="transmembrane region" description="Helical" evidence="5">
    <location>
        <begin position="469"/>
        <end position="492"/>
    </location>
</feature>
<dbReference type="Pfam" id="PF07690">
    <property type="entry name" value="MFS_1"/>
    <property type="match status" value="1"/>
</dbReference>
<feature type="transmembrane region" description="Helical" evidence="5">
    <location>
        <begin position="295"/>
        <end position="317"/>
    </location>
</feature>
<dbReference type="PROSITE" id="PS50850">
    <property type="entry name" value="MFS"/>
    <property type="match status" value="1"/>
</dbReference>
<proteinExistence type="predicted"/>
<dbReference type="AlphaFoldDB" id="F9XCE4"/>
<dbReference type="GO" id="GO:0005886">
    <property type="term" value="C:plasma membrane"/>
    <property type="evidence" value="ECO:0007669"/>
    <property type="project" value="TreeGrafter"/>
</dbReference>
<keyword evidence="4 5" id="KW-0472">Membrane</keyword>
<evidence type="ECO:0000256" key="5">
    <source>
        <dbReference type="SAM" id="Phobius"/>
    </source>
</evidence>
<dbReference type="PROSITE" id="PS00216">
    <property type="entry name" value="SUGAR_TRANSPORT_1"/>
    <property type="match status" value="1"/>
</dbReference>
<dbReference type="EMBL" id="CM001200">
    <property type="protein sequence ID" value="EGP87437.1"/>
    <property type="molecule type" value="Genomic_DNA"/>
</dbReference>
<feature type="transmembrane region" description="Helical" evidence="5">
    <location>
        <begin position="538"/>
        <end position="558"/>
    </location>
</feature>
<feature type="transmembrane region" description="Helical" evidence="5">
    <location>
        <begin position="428"/>
        <end position="448"/>
    </location>
</feature>
<reference evidence="7 8" key="1">
    <citation type="journal article" date="2011" name="PLoS Genet.">
        <title>Finished genome of the fungal wheat pathogen Mycosphaerella graminicola reveals dispensome structure, chromosome plasticity, and stealth pathogenesis.</title>
        <authorList>
            <person name="Goodwin S.B."/>
            <person name="Ben M'barek S."/>
            <person name="Dhillon B."/>
            <person name="Wittenberg A.H.J."/>
            <person name="Crane C.F."/>
            <person name="Hane J.K."/>
            <person name="Foster A.J."/>
            <person name="Van der Lee T.A.J."/>
            <person name="Grimwood J."/>
            <person name="Aerts A."/>
            <person name="Antoniw J."/>
            <person name="Bailey A."/>
            <person name="Bluhm B."/>
            <person name="Bowler J."/>
            <person name="Bristow J."/>
            <person name="van der Burgt A."/>
            <person name="Canto-Canche B."/>
            <person name="Churchill A.C.L."/>
            <person name="Conde-Ferraez L."/>
            <person name="Cools H.J."/>
            <person name="Coutinho P.M."/>
            <person name="Csukai M."/>
            <person name="Dehal P."/>
            <person name="De Wit P."/>
            <person name="Donzelli B."/>
            <person name="van de Geest H.C."/>
            <person name="van Ham R.C.H.J."/>
            <person name="Hammond-Kosack K.E."/>
            <person name="Henrissat B."/>
            <person name="Kilian A."/>
            <person name="Kobayashi A.K."/>
            <person name="Koopmann E."/>
            <person name="Kourmpetis Y."/>
            <person name="Kuzniar A."/>
            <person name="Lindquist E."/>
            <person name="Lombard V."/>
            <person name="Maliepaard C."/>
            <person name="Martins N."/>
            <person name="Mehrabi R."/>
            <person name="Nap J.P.H."/>
            <person name="Ponomarenko A."/>
            <person name="Rudd J.J."/>
            <person name="Salamov A."/>
            <person name="Schmutz J."/>
            <person name="Schouten H.J."/>
            <person name="Shapiro H."/>
            <person name="Stergiopoulos I."/>
            <person name="Torriani S.F.F."/>
            <person name="Tu H."/>
            <person name="de Vries R.P."/>
            <person name="Waalwijk C."/>
            <person name="Ware S.B."/>
            <person name="Wiebenga A."/>
            <person name="Zwiers L.-H."/>
            <person name="Oliver R.P."/>
            <person name="Grigoriev I.V."/>
            <person name="Kema G.H.J."/>
        </authorList>
    </citation>
    <scope>NUCLEOTIDE SEQUENCE [LARGE SCALE GENOMIC DNA]</scope>
    <source>
        <strain evidence="8">CBS 115943 / IPO323</strain>
    </source>
</reference>
<evidence type="ECO:0000313" key="8">
    <source>
        <dbReference type="Proteomes" id="UP000008062"/>
    </source>
</evidence>
<dbReference type="eggNOG" id="KOG0254">
    <property type="taxonomic scope" value="Eukaryota"/>
</dbReference>
<evidence type="ECO:0000256" key="1">
    <source>
        <dbReference type="ARBA" id="ARBA00004141"/>
    </source>
</evidence>
<dbReference type="GO" id="GO:0022857">
    <property type="term" value="F:transmembrane transporter activity"/>
    <property type="evidence" value="ECO:0007669"/>
    <property type="project" value="InterPro"/>
</dbReference>
<evidence type="ECO:0000259" key="6">
    <source>
        <dbReference type="PROSITE" id="PS50850"/>
    </source>
</evidence>
<keyword evidence="2 5" id="KW-0812">Transmembrane</keyword>
<dbReference type="GeneID" id="13394130"/>
<dbReference type="OMA" id="YVIPQFL"/>
<feature type="domain" description="Major facilitator superfamily (MFS) profile" evidence="6">
    <location>
        <begin position="77"/>
        <end position="562"/>
    </location>
</feature>
<dbReference type="Gene3D" id="1.20.1720.10">
    <property type="entry name" value="Multidrug resistance protein D"/>
    <property type="match status" value="1"/>
</dbReference>